<keyword evidence="3" id="KW-1185">Reference proteome</keyword>
<accession>G4T9W9</accession>
<evidence type="ECO:0000256" key="1">
    <source>
        <dbReference type="SAM" id="MobiDB-lite"/>
    </source>
</evidence>
<reference evidence="2 3" key="1">
    <citation type="journal article" date="2011" name="PLoS Pathog.">
        <title>Endophytic Life Strategies Decoded by Genome and Transcriptome Analyses of the Mutualistic Root Symbiont Piriformospora indica.</title>
        <authorList>
            <person name="Zuccaro A."/>
            <person name="Lahrmann U."/>
            <person name="Guldener U."/>
            <person name="Langen G."/>
            <person name="Pfiffi S."/>
            <person name="Biedenkopf D."/>
            <person name="Wong P."/>
            <person name="Samans B."/>
            <person name="Grimm C."/>
            <person name="Basiewicz M."/>
            <person name="Murat C."/>
            <person name="Martin F."/>
            <person name="Kogel K.H."/>
        </authorList>
    </citation>
    <scope>NUCLEOTIDE SEQUENCE [LARGE SCALE GENOMIC DNA]</scope>
    <source>
        <strain evidence="2 3">DSM 11827</strain>
    </source>
</reference>
<dbReference type="InParanoid" id="G4T9W9"/>
<evidence type="ECO:0000313" key="3">
    <source>
        <dbReference type="Proteomes" id="UP000007148"/>
    </source>
</evidence>
<feature type="compositionally biased region" description="Basic and acidic residues" evidence="1">
    <location>
        <begin position="37"/>
        <end position="50"/>
    </location>
</feature>
<dbReference type="EMBL" id="CAFZ01000026">
    <property type="protein sequence ID" value="CCA68120.1"/>
    <property type="molecule type" value="Genomic_DNA"/>
</dbReference>
<proteinExistence type="predicted"/>
<comment type="caution">
    <text evidence="2">The sequence shown here is derived from an EMBL/GenBank/DDBJ whole genome shotgun (WGS) entry which is preliminary data.</text>
</comment>
<feature type="compositionally biased region" description="Low complexity" evidence="1">
    <location>
        <begin position="1"/>
        <end position="15"/>
    </location>
</feature>
<dbReference type="HOGENOM" id="CLU_1070036_0_0_1"/>
<feature type="region of interest" description="Disordered" evidence="1">
    <location>
        <begin position="103"/>
        <end position="230"/>
    </location>
</feature>
<protein>
    <submittedName>
        <fullName evidence="2">Uncharacterized protein</fullName>
    </submittedName>
</protein>
<dbReference type="AlphaFoldDB" id="G4T9W9"/>
<organism evidence="2 3">
    <name type="scientific">Serendipita indica (strain DSM 11827)</name>
    <name type="common">Root endophyte fungus</name>
    <name type="synonym">Piriformospora indica</name>
    <dbReference type="NCBI Taxonomy" id="1109443"/>
    <lineage>
        <taxon>Eukaryota</taxon>
        <taxon>Fungi</taxon>
        <taxon>Dikarya</taxon>
        <taxon>Basidiomycota</taxon>
        <taxon>Agaricomycotina</taxon>
        <taxon>Agaricomycetes</taxon>
        <taxon>Sebacinales</taxon>
        <taxon>Serendipitaceae</taxon>
        <taxon>Serendipita</taxon>
    </lineage>
</organism>
<dbReference type="Proteomes" id="UP000007148">
    <property type="component" value="Unassembled WGS sequence"/>
</dbReference>
<feature type="region of interest" description="Disordered" evidence="1">
    <location>
        <begin position="1"/>
        <end position="85"/>
    </location>
</feature>
<gene>
    <name evidence="2" type="ORF">PIIN_01988</name>
</gene>
<feature type="compositionally biased region" description="Basic and acidic residues" evidence="1">
    <location>
        <begin position="176"/>
        <end position="187"/>
    </location>
</feature>
<feature type="compositionally biased region" description="Polar residues" evidence="1">
    <location>
        <begin position="112"/>
        <end position="147"/>
    </location>
</feature>
<sequence>MAPNPSSPLSNSFSNTGRTSPNPGKVSPEEGMTDVMLRPHDESLEDEKAGDVSLAKGKRSSFRPPPPIVAPGFRKSMHSDFSASPTVAGSEFHYAARERTMSAQMEVPVRQGSYNSENGQPSPSPTESNYQDARQSYYSHANGSQSVLPADAPNTGRASMMVPSPHSAASPAVVVDDTHTIPEEGSSHRRTASRQEAQRAAFMAALEEPSPATKTESGEQRIATCAGPRSSHVRLPRAKSIARGALPVAAEPSLVCAWSE</sequence>
<dbReference type="OrthoDB" id="2747330at2759"/>
<evidence type="ECO:0000313" key="2">
    <source>
        <dbReference type="EMBL" id="CCA68120.1"/>
    </source>
</evidence>
<name>G4T9W9_SERID</name>